<evidence type="ECO:0000256" key="1">
    <source>
        <dbReference type="SAM" id="MobiDB-lite"/>
    </source>
</evidence>
<feature type="region of interest" description="Disordered" evidence="1">
    <location>
        <begin position="1"/>
        <end position="46"/>
    </location>
</feature>
<dbReference type="AlphaFoldDB" id="A0AA47I9A2"/>
<accession>A0AA47I9A2</accession>
<feature type="compositionally biased region" description="Polar residues" evidence="1">
    <location>
        <begin position="1"/>
        <end position="10"/>
    </location>
</feature>
<name>A0AA47I9A2_9CLOT</name>
<reference evidence="2" key="1">
    <citation type="submission" date="2021-11" db="EMBL/GenBank/DDBJ databases">
        <title>Clostridia strains as spoilage organisms.</title>
        <authorList>
            <person name="Wambui J."/>
            <person name="Stevens M.J.A."/>
            <person name="Stephan R."/>
        </authorList>
    </citation>
    <scope>NUCLEOTIDE SEQUENCE</scope>
    <source>
        <strain evidence="2">CF009</strain>
    </source>
</reference>
<dbReference type="RefSeq" id="WP_216120214.1">
    <property type="nucleotide sequence ID" value="NZ_CP086239.1"/>
</dbReference>
<proteinExistence type="predicted"/>
<dbReference type="Proteomes" id="UP001164733">
    <property type="component" value="Chromosome"/>
</dbReference>
<sequence>MQTTNVTSAPNIKRSEIKKLEKPKASKNISGSKEVPAPKSILKANGKAPASSTVVTKSATVKTTAPVVALDSSSPINSKRNTIKAPAEITEYKLKDIGYHSFSELNYYIKNNSNKTIYTYKLVILLYDENNNSAFVRSSTNISDNMIQQTHHDYDIKPTIIKPGTVGVIESDKVKKVKIIISEIQYVGTSEIWVNPEINNIIQNRNKF</sequence>
<dbReference type="EMBL" id="CP086239">
    <property type="protein sequence ID" value="WAG62960.1"/>
    <property type="molecule type" value="Genomic_DNA"/>
</dbReference>
<feature type="compositionally biased region" description="Basic and acidic residues" evidence="1">
    <location>
        <begin position="13"/>
        <end position="24"/>
    </location>
</feature>
<evidence type="ECO:0000313" key="2">
    <source>
        <dbReference type="EMBL" id="WAG62960.1"/>
    </source>
</evidence>
<gene>
    <name evidence="2" type="ORF">LL038_12285</name>
</gene>
<protein>
    <submittedName>
        <fullName evidence="2">Uncharacterized protein</fullName>
    </submittedName>
</protein>
<organism evidence="2 3">
    <name type="scientific">Clostridium estertheticum</name>
    <dbReference type="NCBI Taxonomy" id="238834"/>
    <lineage>
        <taxon>Bacteria</taxon>
        <taxon>Bacillati</taxon>
        <taxon>Bacillota</taxon>
        <taxon>Clostridia</taxon>
        <taxon>Eubacteriales</taxon>
        <taxon>Clostridiaceae</taxon>
        <taxon>Clostridium</taxon>
    </lineage>
</organism>
<evidence type="ECO:0000313" key="3">
    <source>
        <dbReference type="Proteomes" id="UP001164733"/>
    </source>
</evidence>